<proteinExistence type="predicted"/>
<dbReference type="InterPro" id="IPR025616">
    <property type="entry name" value="YpjP"/>
</dbReference>
<evidence type="ECO:0000313" key="2">
    <source>
        <dbReference type="EMBL" id="ASJ52283.1"/>
    </source>
</evidence>
<dbReference type="Proteomes" id="UP000197781">
    <property type="component" value="Chromosome"/>
</dbReference>
<dbReference type="Pfam" id="PF14005">
    <property type="entry name" value="YpjP"/>
    <property type="match status" value="1"/>
</dbReference>
<keyword evidence="1" id="KW-0732">Signal</keyword>
<protein>
    <submittedName>
        <fullName evidence="2">Uncharacterized protein</fullName>
    </submittedName>
</protein>
<evidence type="ECO:0000256" key="1">
    <source>
        <dbReference type="SAM" id="SignalP"/>
    </source>
</evidence>
<dbReference type="RefSeq" id="WP_088906205.1">
    <property type="nucleotide sequence ID" value="NZ_CP018145.1"/>
</dbReference>
<gene>
    <name evidence="2" type="ORF">BP422_01260</name>
</gene>
<reference evidence="2 3" key="1">
    <citation type="submission" date="2016-11" db="EMBL/GenBank/DDBJ databases">
        <authorList>
            <person name="Jaros S."/>
            <person name="Januszkiewicz K."/>
            <person name="Wedrychowicz H."/>
        </authorList>
    </citation>
    <scope>NUCLEOTIDE SEQUENCE [LARGE SCALE GENOMIC DNA]</scope>
    <source>
        <strain evidence="2 3">NF2</strain>
    </source>
</reference>
<sequence>MIDFIKKGKRLFLTSLASMMLFSTVITSSFAAETDVLTKSSVNEMLQYEFSSEVMSEDKDDLEKSLTDTFDNLDLVLKGMKSDRNLQEAFLEKTSLEDDVKRDLEEYFSTSQDDEKELNKLVNDVKEQITDNHLVLPEITETLLLQSSSSFRSEEKVQPTILPILLRFALKEAVKKKMGKRIQRMAYDEFEERIESEIWAEVEALHEQYDGDIDYDGPESKSARNGIIQGEKVFDIINKRTGKDLLRCQMKRVDEGLSIDFHWHKRDDNFKWHHGQTKITRKNQFPEHWGED</sequence>
<dbReference type="AlphaFoldDB" id="A0A220MBK4"/>
<feature type="chain" id="PRO_5013143743" evidence="1">
    <location>
        <begin position="32"/>
        <end position="292"/>
    </location>
</feature>
<organism evidence="2 3">
    <name type="scientific">Brevibacillus formosus</name>
    <dbReference type="NCBI Taxonomy" id="54913"/>
    <lineage>
        <taxon>Bacteria</taxon>
        <taxon>Bacillati</taxon>
        <taxon>Bacillota</taxon>
        <taxon>Bacilli</taxon>
        <taxon>Bacillales</taxon>
        <taxon>Paenibacillaceae</taxon>
        <taxon>Brevibacillus</taxon>
    </lineage>
</organism>
<dbReference type="KEGG" id="bfm:BP422_01260"/>
<name>A0A220MBK4_9BACL</name>
<dbReference type="EMBL" id="CP018145">
    <property type="protein sequence ID" value="ASJ52283.1"/>
    <property type="molecule type" value="Genomic_DNA"/>
</dbReference>
<feature type="signal peptide" evidence="1">
    <location>
        <begin position="1"/>
        <end position="31"/>
    </location>
</feature>
<evidence type="ECO:0000313" key="3">
    <source>
        <dbReference type="Proteomes" id="UP000197781"/>
    </source>
</evidence>
<accession>A0A220MBK4</accession>